<feature type="region of interest" description="Disordered" evidence="1">
    <location>
        <begin position="63"/>
        <end position="93"/>
    </location>
</feature>
<dbReference type="Proteomes" id="UP000026915">
    <property type="component" value="Chromosome 5"/>
</dbReference>
<dbReference type="EMBL" id="CM001883">
    <property type="protein sequence ID" value="EOY07269.1"/>
    <property type="molecule type" value="Genomic_DNA"/>
</dbReference>
<evidence type="ECO:0000313" key="3">
    <source>
        <dbReference type="Proteomes" id="UP000026915"/>
    </source>
</evidence>
<dbReference type="Gramene" id="EOY07269">
    <property type="protein sequence ID" value="EOY07269"/>
    <property type="gene ID" value="TCM_021733"/>
</dbReference>
<dbReference type="InParanoid" id="A0A061EYD7"/>
<proteinExistence type="predicted"/>
<evidence type="ECO:0000313" key="2">
    <source>
        <dbReference type="EMBL" id="EOY07269.1"/>
    </source>
</evidence>
<organism evidence="2 3">
    <name type="scientific">Theobroma cacao</name>
    <name type="common">Cacao</name>
    <name type="synonym">Cocoa</name>
    <dbReference type="NCBI Taxonomy" id="3641"/>
    <lineage>
        <taxon>Eukaryota</taxon>
        <taxon>Viridiplantae</taxon>
        <taxon>Streptophyta</taxon>
        <taxon>Embryophyta</taxon>
        <taxon>Tracheophyta</taxon>
        <taxon>Spermatophyta</taxon>
        <taxon>Magnoliopsida</taxon>
        <taxon>eudicotyledons</taxon>
        <taxon>Gunneridae</taxon>
        <taxon>Pentapetalae</taxon>
        <taxon>rosids</taxon>
        <taxon>malvids</taxon>
        <taxon>Malvales</taxon>
        <taxon>Malvaceae</taxon>
        <taxon>Byttnerioideae</taxon>
        <taxon>Theobroma</taxon>
    </lineage>
</organism>
<keyword evidence="3" id="KW-1185">Reference proteome</keyword>
<feature type="region of interest" description="Disordered" evidence="1">
    <location>
        <begin position="1"/>
        <end position="26"/>
    </location>
</feature>
<dbReference type="HOGENOM" id="CLU_2403958_0_0_1"/>
<evidence type="ECO:0000256" key="1">
    <source>
        <dbReference type="SAM" id="MobiDB-lite"/>
    </source>
</evidence>
<feature type="compositionally biased region" description="Basic residues" evidence="1">
    <location>
        <begin position="77"/>
        <end position="93"/>
    </location>
</feature>
<accession>A0A061EYD7</accession>
<protein>
    <submittedName>
        <fullName evidence="2">Uncharacterized protein</fullName>
    </submittedName>
</protein>
<name>A0A061EYD7_THECC</name>
<dbReference type="AlphaFoldDB" id="A0A061EYD7"/>
<reference evidence="2 3" key="1">
    <citation type="journal article" date="2013" name="Genome Biol.">
        <title>The genome sequence of the most widely cultivated cacao type and its use to identify candidate genes regulating pod color.</title>
        <authorList>
            <person name="Motamayor J.C."/>
            <person name="Mockaitis K."/>
            <person name="Schmutz J."/>
            <person name="Haiminen N."/>
            <person name="Iii D.L."/>
            <person name="Cornejo O."/>
            <person name="Findley S.D."/>
            <person name="Zheng P."/>
            <person name="Utro F."/>
            <person name="Royaert S."/>
            <person name="Saski C."/>
            <person name="Jenkins J."/>
            <person name="Podicheti R."/>
            <person name="Zhao M."/>
            <person name="Scheffler B.E."/>
            <person name="Stack J.C."/>
            <person name="Feltus F.A."/>
            <person name="Mustiga G.M."/>
            <person name="Amores F."/>
            <person name="Phillips W."/>
            <person name="Marelli J.P."/>
            <person name="May G.D."/>
            <person name="Shapiro H."/>
            <person name="Ma J."/>
            <person name="Bustamante C.D."/>
            <person name="Schnell R.J."/>
            <person name="Main D."/>
            <person name="Gilbert D."/>
            <person name="Parida L."/>
            <person name="Kuhn D.N."/>
        </authorList>
    </citation>
    <scope>NUCLEOTIDE SEQUENCE [LARGE SCALE GENOMIC DNA]</scope>
    <source>
        <strain evidence="3">cv. Matina 1-6</strain>
    </source>
</reference>
<sequence>MAGHAPSHPLTIPSPSLPIKSPTTMHQGFWPPTPWCQNPPSPGCPNFWTTRLFKKTHTKIKGEIYQQEDPATETKAKKTNTKQEKKKRVRSEK</sequence>
<gene>
    <name evidence="2" type="ORF">TCM_021733</name>
</gene>